<dbReference type="PANTHER" id="PTHR12027">
    <property type="entry name" value="WNT RELATED"/>
    <property type="match status" value="1"/>
</dbReference>
<sequence>MRMYLLTIKIQSVLVAIVLILQEVHSFRWLGINSTLVDESDDADLRRYLCSSSPTASKNRLLNKEQKKICRQNVKMMKYVVTAVELARTECLRLSEFERWDCTGILQAPKFPKDLRVGTREAAFLRALSSAALVFAVTQRCATDGVCDCGKQPRRSLLKRHKRKNPGWKYAYGGCHDNIAVGTKFSIDFLDGHEIRQTKHNDRKLTKLHNNDLGRKIVRNSLSLDCKCHGLTGACSIHTCTRFLPLEFSLIAKKIFELYKKALQVELIYVGEAKKELVIKKKKQGEKQKKLKSNDMAYLLKLRDFCVPETKNKLPGTKGRACGHKFIGNFKTAPFVNTTAINVCDHLCCKRGYSTTTRNTPRLCRCKFDMKIMDVKCKTCILRKEIYLCR</sequence>
<dbReference type="PANTHER" id="PTHR12027:SF101">
    <property type="entry name" value="PROTEIN WNT-4"/>
    <property type="match status" value="1"/>
</dbReference>
<organism evidence="11 12">
    <name type="scientific">Paramuricea clavata</name>
    <name type="common">Red gorgonian</name>
    <name type="synonym">Violescent sea-whip</name>
    <dbReference type="NCBI Taxonomy" id="317549"/>
    <lineage>
        <taxon>Eukaryota</taxon>
        <taxon>Metazoa</taxon>
        <taxon>Cnidaria</taxon>
        <taxon>Anthozoa</taxon>
        <taxon>Octocorallia</taxon>
        <taxon>Malacalcyonacea</taxon>
        <taxon>Plexauridae</taxon>
        <taxon>Paramuricea</taxon>
    </lineage>
</organism>
<evidence type="ECO:0000256" key="10">
    <source>
        <dbReference type="RuleBase" id="RU003500"/>
    </source>
</evidence>
<evidence type="ECO:0000256" key="2">
    <source>
        <dbReference type="ARBA" id="ARBA00005683"/>
    </source>
</evidence>
<evidence type="ECO:0000313" key="11">
    <source>
        <dbReference type="EMBL" id="CAB3990096.1"/>
    </source>
</evidence>
<keyword evidence="3 10" id="KW-0217">Developmental protein</keyword>
<evidence type="ECO:0000313" key="12">
    <source>
        <dbReference type="Proteomes" id="UP001152795"/>
    </source>
</evidence>
<reference evidence="11" key="1">
    <citation type="submission" date="2020-04" db="EMBL/GenBank/DDBJ databases">
        <authorList>
            <person name="Alioto T."/>
            <person name="Alioto T."/>
            <person name="Gomez Garrido J."/>
        </authorList>
    </citation>
    <scope>NUCLEOTIDE SEQUENCE</scope>
    <source>
        <strain evidence="11">A484AB</strain>
    </source>
</reference>
<dbReference type="Proteomes" id="UP001152795">
    <property type="component" value="Unassembled WGS sequence"/>
</dbReference>
<keyword evidence="6 10" id="KW-0879">Wnt signaling pathway</keyword>
<dbReference type="GO" id="GO:0045165">
    <property type="term" value="P:cell fate commitment"/>
    <property type="evidence" value="ECO:0007669"/>
    <property type="project" value="TreeGrafter"/>
</dbReference>
<evidence type="ECO:0000256" key="5">
    <source>
        <dbReference type="ARBA" id="ARBA00022530"/>
    </source>
</evidence>
<evidence type="ECO:0000256" key="7">
    <source>
        <dbReference type="ARBA" id="ARBA00023157"/>
    </source>
</evidence>
<dbReference type="GO" id="GO:0005615">
    <property type="term" value="C:extracellular space"/>
    <property type="evidence" value="ECO:0007669"/>
    <property type="project" value="TreeGrafter"/>
</dbReference>
<comment type="caution">
    <text evidence="11">The sequence shown here is derived from an EMBL/GenBank/DDBJ whole genome shotgun (WGS) entry which is preliminary data.</text>
</comment>
<dbReference type="InterPro" id="IPR043158">
    <property type="entry name" value="Wnt_C"/>
</dbReference>
<dbReference type="GO" id="GO:0005109">
    <property type="term" value="F:frizzled binding"/>
    <property type="evidence" value="ECO:0007669"/>
    <property type="project" value="TreeGrafter"/>
</dbReference>
<evidence type="ECO:0000256" key="3">
    <source>
        <dbReference type="ARBA" id="ARBA00022473"/>
    </source>
</evidence>
<dbReference type="GO" id="GO:0060070">
    <property type="term" value="P:canonical Wnt signaling pathway"/>
    <property type="evidence" value="ECO:0007669"/>
    <property type="project" value="TreeGrafter"/>
</dbReference>
<dbReference type="PRINTS" id="PR01349">
    <property type="entry name" value="WNTPROTEIN"/>
</dbReference>
<gene>
    <name evidence="11" type="ORF">PACLA_8A035569</name>
</gene>
<keyword evidence="12" id="KW-1185">Reference proteome</keyword>
<dbReference type="OrthoDB" id="7374665at2759"/>
<name>A0A6S7GLA5_PARCT</name>
<evidence type="ECO:0000256" key="8">
    <source>
        <dbReference type="ARBA" id="ARBA00023180"/>
    </source>
</evidence>
<comment type="subcellular location">
    <subcellularLocation>
        <location evidence="1 10">Secreted</location>
        <location evidence="1 10">Extracellular space</location>
        <location evidence="1 10">Extracellular matrix</location>
    </subcellularLocation>
</comment>
<comment type="similarity">
    <text evidence="2 10">Belongs to the Wnt family.</text>
</comment>
<dbReference type="GO" id="GO:0030182">
    <property type="term" value="P:neuron differentiation"/>
    <property type="evidence" value="ECO:0007669"/>
    <property type="project" value="TreeGrafter"/>
</dbReference>
<evidence type="ECO:0000256" key="4">
    <source>
        <dbReference type="ARBA" id="ARBA00022525"/>
    </source>
</evidence>
<comment type="function">
    <text evidence="10">Ligand for members of the frizzled family of seven transmembrane receptors.</text>
</comment>
<proteinExistence type="inferred from homology"/>
<keyword evidence="4" id="KW-0964">Secreted</keyword>
<dbReference type="Pfam" id="PF00110">
    <property type="entry name" value="wnt"/>
    <property type="match status" value="1"/>
</dbReference>
<keyword evidence="8" id="KW-0325">Glycoprotein</keyword>
<dbReference type="GO" id="GO:0005125">
    <property type="term" value="F:cytokine activity"/>
    <property type="evidence" value="ECO:0007669"/>
    <property type="project" value="TreeGrafter"/>
</dbReference>
<evidence type="ECO:0000256" key="9">
    <source>
        <dbReference type="ARBA" id="ARBA00023288"/>
    </source>
</evidence>
<keyword evidence="7" id="KW-1015">Disulfide bond</keyword>
<keyword evidence="5" id="KW-0272">Extracellular matrix</keyword>
<accession>A0A6S7GLA5</accession>
<dbReference type="SMART" id="SM00097">
    <property type="entry name" value="WNT1"/>
    <property type="match status" value="1"/>
</dbReference>
<protein>
    <recommendedName>
        <fullName evidence="10">Protein Wnt</fullName>
    </recommendedName>
</protein>
<evidence type="ECO:0000256" key="6">
    <source>
        <dbReference type="ARBA" id="ARBA00022687"/>
    </source>
</evidence>
<dbReference type="InterPro" id="IPR005817">
    <property type="entry name" value="Wnt"/>
</dbReference>
<dbReference type="Gene3D" id="3.30.2460.20">
    <property type="match status" value="1"/>
</dbReference>
<keyword evidence="9" id="KW-0449">Lipoprotein</keyword>
<dbReference type="EMBL" id="CACRXK020001601">
    <property type="protein sequence ID" value="CAB3990096.1"/>
    <property type="molecule type" value="Genomic_DNA"/>
</dbReference>
<dbReference type="AlphaFoldDB" id="A0A6S7GLA5"/>
<evidence type="ECO:0000256" key="1">
    <source>
        <dbReference type="ARBA" id="ARBA00004498"/>
    </source>
</evidence>